<dbReference type="InterPro" id="IPR008928">
    <property type="entry name" value="6-hairpin_glycosidase_sf"/>
</dbReference>
<dbReference type="OrthoDB" id="9802600at2"/>
<protein>
    <submittedName>
        <fullName evidence="4">Alpha-L-fucosidase</fullName>
    </submittedName>
</protein>
<dbReference type="InterPro" id="IPR012341">
    <property type="entry name" value="6hp_glycosidase-like_sf"/>
</dbReference>
<dbReference type="Gene3D" id="1.50.10.10">
    <property type="match status" value="1"/>
</dbReference>
<dbReference type="InterPro" id="IPR049053">
    <property type="entry name" value="AFCA-like_C"/>
</dbReference>
<dbReference type="Pfam" id="PF14498">
    <property type="entry name" value="Glyco_hyd_65N_2"/>
    <property type="match status" value="1"/>
</dbReference>
<evidence type="ECO:0000313" key="4">
    <source>
        <dbReference type="EMBL" id="KJF43562.1"/>
    </source>
</evidence>
<evidence type="ECO:0000259" key="1">
    <source>
        <dbReference type="Pfam" id="PF14498"/>
    </source>
</evidence>
<dbReference type="InterPro" id="IPR016518">
    <property type="entry name" value="Alpha-L-fucosidase"/>
</dbReference>
<dbReference type="PROSITE" id="PS51257">
    <property type="entry name" value="PROKAR_LIPOPROTEIN"/>
    <property type="match status" value="1"/>
</dbReference>
<feature type="domain" description="Alpha fucosidase A-like C-terminal" evidence="2">
    <location>
        <begin position="725"/>
        <end position="788"/>
    </location>
</feature>
<dbReference type="InterPro" id="IPR027414">
    <property type="entry name" value="GH95_N_dom"/>
</dbReference>
<proteinExistence type="predicted"/>
<dbReference type="Pfam" id="PF21307">
    <property type="entry name" value="Glyco_hydro_95_C"/>
    <property type="match status" value="1"/>
</dbReference>
<evidence type="ECO:0000313" key="5">
    <source>
        <dbReference type="Proteomes" id="UP000032544"/>
    </source>
</evidence>
<dbReference type="AlphaFoldDB" id="A0A0D8J9I3"/>
<keyword evidence="5" id="KW-1185">Reference proteome</keyword>
<feature type="domain" description="Glycosyl hydrolase family 95 catalytic" evidence="3">
    <location>
        <begin position="306"/>
        <end position="723"/>
    </location>
</feature>
<dbReference type="Gene3D" id="2.60.40.1180">
    <property type="entry name" value="Golgi alpha-mannosidase II"/>
    <property type="match status" value="1"/>
</dbReference>
<sequence>MNWKKQYFLVLFSVLISCKLSDKKQDLLLWYNQPAKVWEEALPLGNGTTGAMVWGGISKEHYSLNDHSLWSGAPVPGNVKNGPEILEKVRKAIDDSEYGKAASLWRGMHGPYSARYLPLGDLFLNFDFNEDTIVTNYSRKLDLNTAVSTVCFEQGNVEYKREAFISYPDQAMIIRLTASEKEKISFSALISSKLNYKVQVLALDHLRLIGKAPKYVAHRDSEPRQVVYDNFDGEGMNFEIDLKLITKGGNLKSKKNEIGVQGANEVVIIMTEATSFNGFDKSPGFNGKDPSDEAMGNMYQTTKKTYTDLLQKHKEDYANLFERVDLNLGNQLLDLPTDERMIKYNEGRPDNGLVALYFQYGRYLMISSSRKGAIPSNLQGIWNQHVQPPWGSNYTVNINTEMNYWPAENTNLSECHQPLFHFMSNLAENGAVTAKTNYGIDEGWCVHHNSDVWAKTSPTGGGAWDTKGAPRWSCWPMGGAWFCQHVWEHYLYTGDQEFLKTEAWPLMKGAALFVLNWMVMDENGYWVTNPSSSPENKFKLNGKSYEISKASTMDMSIIRELLAHCLEAAKVIGVEDEFTERLAVVFPKLYPFHIGKHGQIQEWFQDWDDPNDNHRHISHLFSLYPGNQIALNNTPELASAAKQSLIHRGDVSTGWSMAWKINWWARLKDGDHALKILKDGLTYIGEKKEVMGGGGTYANLFDAHPPFQIDGNFGGAAGIAEMLVQSHEGYIELLPALPSEWPSGEVKGLVARGGFVVDLKWEEGRLQSAVIHSKLEGDCRVKVMDEIAGERFRLEKSLSSGSSNPLLQPATTIPFVNSSKTDPVELNNPEGIIYEWKTTAGQQYKIQPKK</sequence>
<dbReference type="Gene3D" id="2.70.98.50">
    <property type="entry name" value="putative glycoside hydrolase family protein from bacillus halodurans"/>
    <property type="match status" value="1"/>
</dbReference>
<comment type="caution">
    <text evidence="4">The sequence shown here is derived from an EMBL/GenBank/DDBJ whole genome shotgun (WGS) entry which is preliminary data.</text>
</comment>
<dbReference type="FunFam" id="1.50.10.10:FF:000028">
    <property type="entry name" value="Alpha-L-fucosidase 2"/>
    <property type="match status" value="1"/>
</dbReference>
<dbReference type="InterPro" id="IPR054363">
    <property type="entry name" value="GH95_cat"/>
</dbReference>
<accession>A0A0D8J9I3</accession>
<dbReference type="PANTHER" id="PTHR31084">
    <property type="entry name" value="ALPHA-L-FUCOSIDASE 2"/>
    <property type="match status" value="1"/>
</dbReference>
<dbReference type="GO" id="GO:0004560">
    <property type="term" value="F:alpha-L-fucosidase activity"/>
    <property type="evidence" value="ECO:0007669"/>
    <property type="project" value="InterPro"/>
</dbReference>
<feature type="domain" description="Glycosyl hydrolase family 95 N-terminal" evidence="1">
    <location>
        <begin position="29"/>
        <end position="277"/>
    </location>
</feature>
<dbReference type="Proteomes" id="UP000032544">
    <property type="component" value="Unassembled WGS sequence"/>
</dbReference>
<dbReference type="EMBL" id="JRHC01000002">
    <property type="protein sequence ID" value="KJF43562.1"/>
    <property type="molecule type" value="Genomic_DNA"/>
</dbReference>
<dbReference type="RefSeq" id="WP_045029263.1">
    <property type="nucleotide sequence ID" value="NZ_JRHC01000002.1"/>
</dbReference>
<gene>
    <name evidence="4" type="ORF">LH29_10570</name>
</gene>
<dbReference type="PATRIC" id="fig|1544798.3.peg.2266"/>
<dbReference type="SUPFAM" id="SSF48208">
    <property type="entry name" value="Six-hairpin glycosidases"/>
    <property type="match status" value="1"/>
</dbReference>
<name>A0A0D8J9I3_9BACT</name>
<dbReference type="InterPro" id="IPR013780">
    <property type="entry name" value="Glyco_hydro_b"/>
</dbReference>
<dbReference type="Pfam" id="PF22124">
    <property type="entry name" value="Glyco_hydro_95_cat"/>
    <property type="match status" value="1"/>
</dbReference>
<organism evidence="4 5">
    <name type="scientific">Draconibacterium sediminis</name>
    <dbReference type="NCBI Taxonomy" id="1544798"/>
    <lineage>
        <taxon>Bacteria</taxon>
        <taxon>Pseudomonadati</taxon>
        <taxon>Bacteroidota</taxon>
        <taxon>Bacteroidia</taxon>
        <taxon>Marinilabiliales</taxon>
        <taxon>Prolixibacteraceae</taxon>
        <taxon>Draconibacterium</taxon>
    </lineage>
</organism>
<reference evidence="4 5" key="1">
    <citation type="submission" date="2014-09" db="EMBL/GenBank/DDBJ databases">
        <title>Draft Genome Sequence of Draconibacterium sp. JN14CK-3.</title>
        <authorList>
            <person name="Dong C."/>
            <person name="Lai Q."/>
            <person name="Shao Z."/>
        </authorList>
    </citation>
    <scope>NUCLEOTIDE SEQUENCE [LARGE SCALE GENOMIC DNA]</scope>
    <source>
        <strain evidence="4 5">JN14CK-3</strain>
    </source>
</reference>
<dbReference type="PIRSF" id="PIRSF007663">
    <property type="entry name" value="UCP007663"/>
    <property type="match status" value="1"/>
</dbReference>
<evidence type="ECO:0000259" key="3">
    <source>
        <dbReference type="Pfam" id="PF22124"/>
    </source>
</evidence>
<dbReference type="PANTHER" id="PTHR31084:SF0">
    <property type="entry name" value="ALPHA-L-FUCOSIDASE 2"/>
    <property type="match status" value="1"/>
</dbReference>
<dbReference type="STRING" id="1544798.LH29_10570"/>
<dbReference type="GO" id="GO:0005975">
    <property type="term" value="P:carbohydrate metabolic process"/>
    <property type="evidence" value="ECO:0007669"/>
    <property type="project" value="InterPro"/>
</dbReference>
<evidence type="ECO:0000259" key="2">
    <source>
        <dbReference type="Pfam" id="PF21307"/>
    </source>
</evidence>